<gene>
    <name evidence="1" type="ORF">PP4_24180</name>
</gene>
<dbReference type="EMBL" id="AP013070">
    <property type="protein sequence ID" value="BAN54271.1"/>
    <property type="molecule type" value="Genomic_DNA"/>
</dbReference>
<organism evidence="1 2">
    <name type="scientific">Pseudomonas putida NBRC 14164</name>
    <dbReference type="NCBI Taxonomy" id="1211579"/>
    <lineage>
        <taxon>Bacteria</taxon>
        <taxon>Pseudomonadati</taxon>
        <taxon>Pseudomonadota</taxon>
        <taxon>Gammaproteobacteria</taxon>
        <taxon>Pseudomonadales</taxon>
        <taxon>Pseudomonadaceae</taxon>
        <taxon>Pseudomonas</taxon>
    </lineage>
</organism>
<proteinExistence type="predicted"/>
<evidence type="ECO:0000313" key="1">
    <source>
        <dbReference type="EMBL" id="BAN54271.1"/>
    </source>
</evidence>
<name>A0ABM7EF19_PSEPU</name>
<dbReference type="Proteomes" id="UP000016702">
    <property type="component" value="Chromosome"/>
</dbReference>
<reference evidence="1 2" key="1">
    <citation type="journal article" date="2014" name="Genome Announc.">
        <title>The Complete Genome Sequence of Pseudomonas putida NBRC 14164T Confirms High Intraspecies Variation.</title>
        <authorList>
            <person name="Ohji S."/>
            <person name="Yamazoe A."/>
            <person name="Hosoyama A."/>
            <person name="Tsuchikane K."/>
            <person name="Ezaki T."/>
            <person name="Fujita N."/>
        </authorList>
    </citation>
    <scope>NUCLEOTIDE SEQUENCE [LARGE SCALE GENOMIC DNA]</scope>
    <source>
        <strain evidence="1 2">NBRC 14164</strain>
    </source>
</reference>
<evidence type="ECO:0000313" key="2">
    <source>
        <dbReference type="Proteomes" id="UP000016702"/>
    </source>
</evidence>
<sequence length="68" mass="7836">MRPPVDQVTHTEQAVYRGVEPHRFKALFQALEVTMDIAHRQVTPPDIGEQPPKPSHYNLPLQVLPWRA</sequence>
<keyword evidence="2" id="KW-1185">Reference proteome</keyword>
<protein>
    <submittedName>
        <fullName evidence="1">Uncharacterized protein</fullName>
    </submittedName>
</protein>
<accession>A0ABM7EF19</accession>